<dbReference type="Pfam" id="PF02771">
    <property type="entry name" value="Acyl-CoA_dh_N"/>
    <property type="match status" value="1"/>
</dbReference>
<organism evidence="13">
    <name type="scientific">Caulobacter sp. 602-2</name>
    <dbReference type="NCBI Taxonomy" id="2710887"/>
    <lineage>
        <taxon>Bacteria</taxon>
        <taxon>Pseudomonadati</taxon>
        <taxon>Pseudomonadota</taxon>
        <taxon>Alphaproteobacteria</taxon>
        <taxon>Caulobacterales</taxon>
        <taxon>Caulobacteraceae</taxon>
        <taxon>Caulobacter</taxon>
    </lineage>
</organism>
<evidence type="ECO:0000256" key="5">
    <source>
        <dbReference type="ARBA" id="ARBA00022630"/>
    </source>
</evidence>
<evidence type="ECO:0000256" key="6">
    <source>
        <dbReference type="ARBA" id="ARBA00022827"/>
    </source>
</evidence>
<comment type="pathway">
    <text evidence="2">Amino-acid degradation; L-valine degradation.</text>
</comment>
<dbReference type="InterPro" id="IPR009100">
    <property type="entry name" value="AcylCoA_DH/oxidase_NM_dom_sf"/>
</dbReference>
<keyword evidence="4" id="KW-0101">Branched-chain amino acid catabolism</keyword>
<evidence type="ECO:0000259" key="10">
    <source>
        <dbReference type="Pfam" id="PF00441"/>
    </source>
</evidence>
<evidence type="ECO:0000256" key="4">
    <source>
        <dbReference type="ARBA" id="ARBA00022456"/>
    </source>
</evidence>
<dbReference type="PANTHER" id="PTHR43831:SF1">
    <property type="entry name" value="ISOBUTYRYL-COA DEHYDROGENASE, MITOCHONDRIAL"/>
    <property type="match status" value="1"/>
</dbReference>
<dbReference type="GO" id="GO:0009083">
    <property type="term" value="P:branched-chain amino acid catabolic process"/>
    <property type="evidence" value="ECO:0007669"/>
    <property type="project" value="UniProtKB-KW"/>
</dbReference>
<comment type="cofactor">
    <cofactor evidence="1 9">
        <name>FAD</name>
        <dbReference type="ChEBI" id="CHEBI:57692"/>
    </cofactor>
</comment>
<reference evidence="13" key="1">
    <citation type="submission" date="2020-02" db="EMBL/GenBank/DDBJ databases">
        <authorList>
            <person name="Gao J."/>
            <person name="Sun J."/>
        </authorList>
    </citation>
    <scope>NUCLEOTIDE SEQUENCE</scope>
    <source>
        <strain evidence="13">602-2</strain>
    </source>
</reference>
<keyword evidence="6 9" id="KW-0274">FAD</keyword>
<dbReference type="InterPro" id="IPR006089">
    <property type="entry name" value="Acyl-CoA_DH_CS"/>
</dbReference>
<keyword evidence="5 9" id="KW-0285">Flavoprotein</keyword>
<dbReference type="SUPFAM" id="SSF47203">
    <property type="entry name" value="Acyl-CoA dehydrogenase C-terminal domain-like"/>
    <property type="match status" value="1"/>
</dbReference>
<evidence type="ECO:0000256" key="9">
    <source>
        <dbReference type="RuleBase" id="RU362125"/>
    </source>
</evidence>
<dbReference type="PROSITE" id="PS00073">
    <property type="entry name" value="ACYL_COA_DH_2"/>
    <property type="match status" value="1"/>
</dbReference>
<dbReference type="PROSITE" id="PS00072">
    <property type="entry name" value="ACYL_COA_DH_1"/>
    <property type="match status" value="1"/>
</dbReference>
<accession>A0A6G4QZ53</accession>
<dbReference type="InterPro" id="IPR046373">
    <property type="entry name" value="Acyl-CoA_Oxase/DH_mid-dom_sf"/>
</dbReference>
<evidence type="ECO:0000259" key="12">
    <source>
        <dbReference type="Pfam" id="PF02771"/>
    </source>
</evidence>
<feature type="domain" description="Acyl-CoA oxidase/dehydrogenase middle" evidence="11">
    <location>
        <begin position="122"/>
        <end position="215"/>
    </location>
</feature>
<evidence type="ECO:0000256" key="1">
    <source>
        <dbReference type="ARBA" id="ARBA00001974"/>
    </source>
</evidence>
<proteinExistence type="inferred from homology"/>
<dbReference type="PANTHER" id="PTHR43831">
    <property type="entry name" value="ISOBUTYRYL-COA DEHYDROGENASE"/>
    <property type="match status" value="1"/>
</dbReference>
<evidence type="ECO:0000256" key="3">
    <source>
        <dbReference type="ARBA" id="ARBA00009347"/>
    </source>
</evidence>
<sequence>MDFALNDDQRAIQDMASGFAAERLAPHSAEWDERKHFPVEVLREAAGLGFAGIYVNDDVGGSGLSRLDASIIFEALSYGDVPVAAYLTIHNMASWMIDRFGSEALRQRFLPRLTTMELIASYCLTEPGSGSDAAGMRTTARLEGDHYVLNGGKAFISGGGVSDVYVVMARTGGEGPKGVSAFVVEKGAPGLTFGANERKMGWNAQPTAQVNFDDCRVPVENRIGGEGEGFRFAMMGLDGGRLNIASCSLGGAQFALDTAKAYLETRNQFGRPLKDFQALQFKLADMATELEAARLMVRRAAHALDNRDPQATKLCAMAKRFATDAGFQVANDALQLHGGYGYLQDYPLERIVRDLRVHQILEGTNEIMRVIIAREMFRQ</sequence>
<protein>
    <submittedName>
        <fullName evidence="13">Acyl-CoA dehydrogenase</fullName>
    </submittedName>
</protein>
<dbReference type="InterPro" id="IPR052547">
    <property type="entry name" value="Mito_Isobutyryl-CoADH"/>
</dbReference>
<keyword evidence="7 9" id="KW-0560">Oxidoreductase</keyword>
<dbReference type="RefSeq" id="WP_165259683.1">
    <property type="nucleotide sequence ID" value="NZ_JAAKGT010000006.1"/>
</dbReference>
<feature type="domain" description="Acyl-CoA dehydrogenase/oxidase C-terminal" evidence="10">
    <location>
        <begin position="227"/>
        <end position="376"/>
    </location>
</feature>
<dbReference type="SUPFAM" id="SSF56645">
    <property type="entry name" value="Acyl-CoA dehydrogenase NM domain-like"/>
    <property type="match status" value="1"/>
</dbReference>
<dbReference type="Gene3D" id="2.40.110.10">
    <property type="entry name" value="Butyryl-CoA Dehydrogenase, subunit A, domain 2"/>
    <property type="match status" value="1"/>
</dbReference>
<dbReference type="FunFam" id="1.20.140.10:FF:000001">
    <property type="entry name" value="Acyl-CoA dehydrogenase"/>
    <property type="match status" value="1"/>
</dbReference>
<dbReference type="GO" id="GO:0050660">
    <property type="term" value="F:flavin adenine dinucleotide binding"/>
    <property type="evidence" value="ECO:0007669"/>
    <property type="project" value="InterPro"/>
</dbReference>
<name>A0A6G4QZ53_9CAUL</name>
<dbReference type="InterPro" id="IPR013786">
    <property type="entry name" value="AcylCoA_DH/ox_N"/>
</dbReference>
<dbReference type="EMBL" id="JAAKGT010000006">
    <property type="protein sequence ID" value="NGM50812.1"/>
    <property type="molecule type" value="Genomic_DNA"/>
</dbReference>
<dbReference type="Pfam" id="PF00441">
    <property type="entry name" value="Acyl-CoA_dh_1"/>
    <property type="match status" value="1"/>
</dbReference>
<evidence type="ECO:0000313" key="13">
    <source>
        <dbReference type="EMBL" id="NGM50812.1"/>
    </source>
</evidence>
<dbReference type="Gene3D" id="1.20.140.10">
    <property type="entry name" value="Butyryl-CoA Dehydrogenase, subunit A, domain 3"/>
    <property type="match status" value="1"/>
</dbReference>
<dbReference type="GO" id="GO:0003995">
    <property type="term" value="F:acyl-CoA dehydrogenase activity"/>
    <property type="evidence" value="ECO:0007669"/>
    <property type="project" value="InterPro"/>
</dbReference>
<dbReference type="PIRSF" id="PIRSF016578">
    <property type="entry name" value="HsaA"/>
    <property type="match status" value="1"/>
</dbReference>
<evidence type="ECO:0000256" key="7">
    <source>
        <dbReference type="ARBA" id="ARBA00023002"/>
    </source>
</evidence>
<dbReference type="InterPro" id="IPR037069">
    <property type="entry name" value="AcylCoA_DH/ox_N_sf"/>
</dbReference>
<evidence type="ECO:0000256" key="2">
    <source>
        <dbReference type="ARBA" id="ARBA00005109"/>
    </source>
</evidence>
<dbReference type="InterPro" id="IPR034178">
    <property type="entry name" value="IBD"/>
</dbReference>
<dbReference type="InterPro" id="IPR006091">
    <property type="entry name" value="Acyl-CoA_Oxase/DH_mid-dom"/>
</dbReference>
<dbReference type="GO" id="GO:0006629">
    <property type="term" value="P:lipid metabolic process"/>
    <property type="evidence" value="ECO:0007669"/>
    <property type="project" value="InterPro"/>
</dbReference>
<dbReference type="Gene3D" id="1.10.540.10">
    <property type="entry name" value="Acyl-CoA dehydrogenase/oxidase, N-terminal domain"/>
    <property type="match status" value="1"/>
</dbReference>
<feature type="active site" description="Proton acceptor" evidence="8">
    <location>
        <position position="362"/>
    </location>
</feature>
<dbReference type="InterPro" id="IPR036250">
    <property type="entry name" value="AcylCo_DH-like_C"/>
</dbReference>
<feature type="domain" description="Acyl-CoA dehydrogenase/oxidase N-terminal" evidence="12">
    <location>
        <begin position="7"/>
        <end position="117"/>
    </location>
</feature>
<dbReference type="CDD" id="cd01162">
    <property type="entry name" value="IBD"/>
    <property type="match status" value="1"/>
</dbReference>
<evidence type="ECO:0000256" key="8">
    <source>
        <dbReference type="PIRSR" id="PIRSR634178-1"/>
    </source>
</evidence>
<comment type="caution">
    <text evidence="13">The sequence shown here is derived from an EMBL/GenBank/DDBJ whole genome shotgun (WGS) entry which is preliminary data.</text>
</comment>
<dbReference type="AlphaFoldDB" id="A0A6G4QZ53"/>
<dbReference type="Pfam" id="PF02770">
    <property type="entry name" value="Acyl-CoA_dh_M"/>
    <property type="match status" value="1"/>
</dbReference>
<evidence type="ECO:0000259" key="11">
    <source>
        <dbReference type="Pfam" id="PF02770"/>
    </source>
</evidence>
<gene>
    <name evidence="13" type="ORF">G5B46_14435</name>
</gene>
<dbReference type="InterPro" id="IPR009075">
    <property type="entry name" value="AcylCo_DH/oxidase_C"/>
</dbReference>
<dbReference type="FunFam" id="2.40.110.10:FF:000001">
    <property type="entry name" value="Acyl-CoA dehydrogenase, mitochondrial"/>
    <property type="match status" value="1"/>
</dbReference>
<comment type="similarity">
    <text evidence="3 9">Belongs to the acyl-CoA dehydrogenase family.</text>
</comment>